<reference evidence="2" key="1">
    <citation type="submission" date="2016-06" db="EMBL/GenBank/DDBJ databases">
        <title>Parallel loss of symbiosis genes in relatives of nitrogen-fixing non-legume Parasponia.</title>
        <authorList>
            <person name="Van Velzen R."/>
            <person name="Holmer R."/>
            <person name="Bu F."/>
            <person name="Rutten L."/>
            <person name="Van Zeijl A."/>
            <person name="Liu W."/>
            <person name="Santuari L."/>
            <person name="Cao Q."/>
            <person name="Sharma T."/>
            <person name="Shen D."/>
            <person name="Roswanjaya Y."/>
            <person name="Wardhani T."/>
            <person name="Kalhor M.S."/>
            <person name="Jansen J."/>
            <person name="Van den Hoogen J."/>
            <person name="Gungor B."/>
            <person name="Hartog M."/>
            <person name="Hontelez J."/>
            <person name="Verver J."/>
            <person name="Yang W.-C."/>
            <person name="Schijlen E."/>
            <person name="Repin R."/>
            <person name="Schilthuizen M."/>
            <person name="Schranz E."/>
            <person name="Heidstra R."/>
            <person name="Miyata K."/>
            <person name="Fedorova E."/>
            <person name="Kohlen W."/>
            <person name="Bisseling T."/>
            <person name="Smit S."/>
            <person name="Geurts R."/>
        </authorList>
    </citation>
    <scope>NUCLEOTIDE SEQUENCE [LARGE SCALE GENOMIC DNA]</scope>
    <source>
        <strain evidence="2">cv. RG33-2</strain>
    </source>
</reference>
<evidence type="ECO:0000313" key="1">
    <source>
        <dbReference type="EMBL" id="PON99311.1"/>
    </source>
</evidence>
<gene>
    <name evidence="1" type="ORF">TorRG33x02_048540</name>
</gene>
<dbReference type="OrthoDB" id="10440870at2759"/>
<comment type="caution">
    <text evidence="1">The sequence shown here is derived from an EMBL/GenBank/DDBJ whole genome shotgun (WGS) entry which is preliminary data.</text>
</comment>
<dbReference type="AlphaFoldDB" id="A0A2P5FNC0"/>
<keyword evidence="2" id="KW-1185">Reference proteome</keyword>
<protein>
    <submittedName>
        <fullName evidence="1">Uncharacterized protein</fullName>
    </submittedName>
</protein>
<sequence length="89" mass="9813">MVLYSLSIGSFLGPVQPRSALPPNPNSSIIFYLGSNGFDRVEGVRIGMRVSEGFKVGTVSEGERSREGEVSKVQYLIDSTHQVEWKIKP</sequence>
<proteinExistence type="predicted"/>
<name>A0A2P5FNC0_TREOI</name>
<accession>A0A2P5FNC0</accession>
<dbReference type="InParanoid" id="A0A2P5FNC0"/>
<dbReference type="Proteomes" id="UP000237000">
    <property type="component" value="Unassembled WGS sequence"/>
</dbReference>
<organism evidence="1 2">
    <name type="scientific">Trema orientale</name>
    <name type="common">Charcoal tree</name>
    <name type="synonym">Celtis orientalis</name>
    <dbReference type="NCBI Taxonomy" id="63057"/>
    <lineage>
        <taxon>Eukaryota</taxon>
        <taxon>Viridiplantae</taxon>
        <taxon>Streptophyta</taxon>
        <taxon>Embryophyta</taxon>
        <taxon>Tracheophyta</taxon>
        <taxon>Spermatophyta</taxon>
        <taxon>Magnoliopsida</taxon>
        <taxon>eudicotyledons</taxon>
        <taxon>Gunneridae</taxon>
        <taxon>Pentapetalae</taxon>
        <taxon>rosids</taxon>
        <taxon>fabids</taxon>
        <taxon>Rosales</taxon>
        <taxon>Cannabaceae</taxon>
        <taxon>Trema</taxon>
    </lineage>
</organism>
<dbReference type="EMBL" id="JXTC01000019">
    <property type="protein sequence ID" value="PON99311.1"/>
    <property type="molecule type" value="Genomic_DNA"/>
</dbReference>
<evidence type="ECO:0000313" key="2">
    <source>
        <dbReference type="Proteomes" id="UP000237000"/>
    </source>
</evidence>